<protein>
    <submittedName>
        <fullName evidence="3">Cbb3-type cytochrome c oxidase subunit 3</fullName>
    </submittedName>
</protein>
<feature type="compositionally biased region" description="Basic and acidic residues" evidence="1">
    <location>
        <begin position="49"/>
        <end position="59"/>
    </location>
</feature>
<dbReference type="RefSeq" id="WP_305169078.1">
    <property type="nucleotide sequence ID" value="NZ_JAUUUU010000001.1"/>
</dbReference>
<dbReference type="InterPro" id="IPR008621">
    <property type="entry name" value="Cbb3-typ_cyt_oxidase_comp"/>
</dbReference>
<evidence type="ECO:0000256" key="2">
    <source>
        <dbReference type="SAM" id="Phobius"/>
    </source>
</evidence>
<keyword evidence="2" id="KW-1133">Transmembrane helix</keyword>
<dbReference type="AlphaFoldDB" id="A0AAW8B1A2"/>
<organism evidence="3 4">
    <name type="scientific">Porticoccus litoralis</name>
    <dbReference type="NCBI Taxonomy" id="434086"/>
    <lineage>
        <taxon>Bacteria</taxon>
        <taxon>Pseudomonadati</taxon>
        <taxon>Pseudomonadota</taxon>
        <taxon>Gammaproteobacteria</taxon>
        <taxon>Cellvibrionales</taxon>
        <taxon>Porticoccaceae</taxon>
        <taxon>Porticoccus</taxon>
    </lineage>
</organism>
<evidence type="ECO:0000313" key="4">
    <source>
        <dbReference type="Proteomes" id="UP001178354"/>
    </source>
</evidence>
<dbReference type="EMBL" id="JAUUUU010000001">
    <property type="protein sequence ID" value="MDP1519564.1"/>
    <property type="molecule type" value="Genomic_DNA"/>
</dbReference>
<evidence type="ECO:0000256" key="1">
    <source>
        <dbReference type="SAM" id="MobiDB-lite"/>
    </source>
</evidence>
<name>A0AAW8B1A2_9GAMM</name>
<dbReference type="CDD" id="cd01324">
    <property type="entry name" value="cbb3_Oxidase_CcoQ"/>
    <property type="match status" value="1"/>
</dbReference>
<feature type="region of interest" description="Disordered" evidence="1">
    <location>
        <begin position="37"/>
        <end position="59"/>
    </location>
</feature>
<comment type="caution">
    <text evidence="3">The sequence shown here is derived from an EMBL/GenBank/DDBJ whole genome shotgun (WGS) entry which is preliminary data.</text>
</comment>
<evidence type="ECO:0000313" key="3">
    <source>
        <dbReference type="EMBL" id="MDP1519564.1"/>
    </source>
</evidence>
<keyword evidence="2" id="KW-0812">Transmembrane</keyword>
<accession>A0AAW8B1A2</accession>
<dbReference type="Proteomes" id="UP001178354">
    <property type="component" value="Unassembled WGS sequence"/>
</dbReference>
<reference evidence="3" key="2">
    <citation type="submission" date="2023-08" db="EMBL/GenBank/DDBJ databases">
        <authorList>
            <person name="Luo J."/>
        </authorList>
    </citation>
    <scope>NUCLEOTIDE SEQUENCE</scope>
    <source>
        <strain evidence="3">DSM 25064</strain>
    </source>
</reference>
<proteinExistence type="predicted"/>
<reference evidence="3" key="1">
    <citation type="journal article" date="2010" name="Int. J. Syst. Evol. Microbiol.">
        <title>Porticoccus litoralis gen. nov., sp. nov., a gammaproteobacterium isolated from the Yellow Sea.</title>
        <authorList>
            <person name="Oh H.M."/>
            <person name="Kim H."/>
            <person name="Kim K.M."/>
            <person name="Min G.S."/>
            <person name="Cho J.C."/>
        </authorList>
    </citation>
    <scope>NUCLEOTIDE SEQUENCE</scope>
    <source>
        <strain evidence="3">DSM 25064</strain>
    </source>
</reference>
<feature type="transmembrane region" description="Helical" evidence="2">
    <location>
        <begin position="6"/>
        <end position="26"/>
    </location>
</feature>
<gene>
    <name evidence="3" type="ORF">Q8A57_01100</name>
</gene>
<dbReference type="Pfam" id="PF05545">
    <property type="entry name" value="FixQ"/>
    <property type="match status" value="1"/>
</dbReference>
<keyword evidence="2" id="KW-0472">Membrane</keyword>
<keyword evidence="4" id="KW-1185">Reference proteome</keyword>
<sequence length="59" mass="6785">MDQGTLQGIGTILTMIAFLGICWWAYSGRKKKDFDEASQLPFADEQNEREDSQTKDNER</sequence>